<feature type="domain" description="Spore protein YkvP/CgeB glycosyl transferase-like" evidence="1">
    <location>
        <begin position="245"/>
        <end position="386"/>
    </location>
</feature>
<dbReference type="AlphaFoldDB" id="A0A9D1R3M1"/>
<dbReference type="GO" id="GO:0016757">
    <property type="term" value="F:glycosyltransferase activity"/>
    <property type="evidence" value="ECO:0007669"/>
    <property type="project" value="UniProtKB-KW"/>
</dbReference>
<reference evidence="2" key="1">
    <citation type="journal article" date="2021" name="PeerJ">
        <title>Extensive microbial diversity within the chicken gut microbiome revealed by metagenomics and culture.</title>
        <authorList>
            <person name="Gilroy R."/>
            <person name="Ravi A."/>
            <person name="Getino M."/>
            <person name="Pursley I."/>
            <person name="Horton D.L."/>
            <person name="Alikhan N.F."/>
            <person name="Baker D."/>
            <person name="Gharbi K."/>
            <person name="Hall N."/>
            <person name="Watson M."/>
            <person name="Adriaenssens E.M."/>
            <person name="Foster-Nyarko E."/>
            <person name="Jarju S."/>
            <person name="Secka A."/>
            <person name="Antonio M."/>
            <person name="Oren A."/>
            <person name="Chaudhuri R.R."/>
            <person name="La Ragione R."/>
            <person name="Hildebrand F."/>
            <person name="Pallen M.J."/>
        </authorList>
    </citation>
    <scope>NUCLEOTIDE SEQUENCE</scope>
    <source>
        <strain evidence="2">CHK195-6426</strain>
    </source>
</reference>
<dbReference type="Pfam" id="PF13524">
    <property type="entry name" value="Glyco_trans_1_2"/>
    <property type="match status" value="1"/>
</dbReference>
<gene>
    <name evidence="2" type="ORF">H9742_02410</name>
</gene>
<evidence type="ECO:0000259" key="1">
    <source>
        <dbReference type="Pfam" id="PF13524"/>
    </source>
</evidence>
<dbReference type="EMBL" id="DXGH01000010">
    <property type="protein sequence ID" value="HIW80372.1"/>
    <property type="molecule type" value="Genomic_DNA"/>
</dbReference>
<name>A0A9D1R3M1_9FIRM</name>
<keyword evidence="2" id="KW-0328">Glycosyltransferase</keyword>
<protein>
    <submittedName>
        <fullName evidence="2">Glycosyltransferase</fullName>
        <ecNumber evidence="2">2.4.-.-</ecNumber>
    </submittedName>
</protein>
<dbReference type="Proteomes" id="UP000824265">
    <property type="component" value="Unassembled WGS sequence"/>
</dbReference>
<proteinExistence type="predicted"/>
<accession>A0A9D1R3M1</accession>
<dbReference type="EC" id="2.4.-.-" evidence="2"/>
<reference evidence="2" key="2">
    <citation type="submission" date="2021-04" db="EMBL/GenBank/DDBJ databases">
        <authorList>
            <person name="Gilroy R."/>
        </authorList>
    </citation>
    <scope>NUCLEOTIDE SEQUENCE</scope>
    <source>
        <strain evidence="2">CHK195-6426</strain>
    </source>
</reference>
<evidence type="ECO:0000313" key="3">
    <source>
        <dbReference type="Proteomes" id="UP000824265"/>
    </source>
</evidence>
<sequence>MDTLNICYLEWNSFCDRDMPAVLRGLGQNVIKIHFEGYRMKEEEVERLLETSLGQSSCDFLFSFNYFPTVSKYCASHHVKYVSWVYDSPHIHVYSYTVLNPCNYIFLFDYAMYEELRSAGIQTVYYMPLAVNDVKLGALRNGLEQRKKYAGEISFVGSLYTEPKNRLYDKFRSISGYARGYLDGLIQAQLHVQGYNFLREMLSGDIVAEMQKAYPTNPNAESAMSPEEIYADYVLARQVTSIERREILEKLGEKHSVNLFTYDRSVCIPGVENKGAVDYDTEMPYIFMNSKISLNITLRSIKTGIPLRAFDIMGSGGFLLTNYQEELFEYFEADKDFVYYTDYGDLTEKVDYYLLHEEERVQIAQNGCRKVREQHNMRLRVRSILDIVTGERNETAAV</sequence>
<dbReference type="InterPro" id="IPR055259">
    <property type="entry name" value="YkvP/CgeB_Glyco_trans-like"/>
</dbReference>
<organism evidence="2 3">
    <name type="scientific">Candidatus Acetatifactor stercoripullorum</name>
    <dbReference type="NCBI Taxonomy" id="2838414"/>
    <lineage>
        <taxon>Bacteria</taxon>
        <taxon>Bacillati</taxon>
        <taxon>Bacillota</taxon>
        <taxon>Clostridia</taxon>
        <taxon>Lachnospirales</taxon>
        <taxon>Lachnospiraceae</taxon>
        <taxon>Acetatifactor</taxon>
    </lineage>
</organism>
<keyword evidence="2" id="KW-0808">Transferase</keyword>
<comment type="caution">
    <text evidence="2">The sequence shown here is derived from an EMBL/GenBank/DDBJ whole genome shotgun (WGS) entry which is preliminary data.</text>
</comment>
<evidence type="ECO:0000313" key="2">
    <source>
        <dbReference type="EMBL" id="HIW80372.1"/>
    </source>
</evidence>